<evidence type="ECO:0000313" key="2">
    <source>
        <dbReference type="Proteomes" id="UP000801492"/>
    </source>
</evidence>
<name>A0A8K0CTV6_IGNLU</name>
<proteinExistence type="predicted"/>
<sequence length="78" mass="8168">MDSPREDLRALDMEDKLVFFDQVVRGLAPADCDAALTGTDAATSGQASAPAVNSGIATTIQLPRARATAPAPRTPRRC</sequence>
<organism evidence="1 2">
    <name type="scientific">Ignelater luminosus</name>
    <name type="common">Cucubano</name>
    <name type="synonym">Pyrophorus luminosus</name>
    <dbReference type="NCBI Taxonomy" id="2038154"/>
    <lineage>
        <taxon>Eukaryota</taxon>
        <taxon>Metazoa</taxon>
        <taxon>Ecdysozoa</taxon>
        <taxon>Arthropoda</taxon>
        <taxon>Hexapoda</taxon>
        <taxon>Insecta</taxon>
        <taxon>Pterygota</taxon>
        <taxon>Neoptera</taxon>
        <taxon>Endopterygota</taxon>
        <taxon>Coleoptera</taxon>
        <taxon>Polyphaga</taxon>
        <taxon>Elateriformia</taxon>
        <taxon>Elateroidea</taxon>
        <taxon>Elateridae</taxon>
        <taxon>Agrypninae</taxon>
        <taxon>Pyrophorini</taxon>
        <taxon>Ignelater</taxon>
    </lineage>
</organism>
<dbReference type="Proteomes" id="UP000801492">
    <property type="component" value="Unassembled WGS sequence"/>
</dbReference>
<protein>
    <submittedName>
        <fullName evidence="1">Uncharacterized protein</fullName>
    </submittedName>
</protein>
<comment type="caution">
    <text evidence="1">The sequence shown here is derived from an EMBL/GenBank/DDBJ whole genome shotgun (WGS) entry which is preliminary data.</text>
</comment>
<reference evidence="1" key="1">
    <citation type="submission" date="2019-08" db="EMBL/GenBank/DDBJ databases">
        <title>The genome of the North American firefly Photinus pyralis.</title>
        <authorList>
            <consortium name="Photinus pyralis genome working group"/>
            <person name="Fallon T.R."/>
            <person name="Sander Lower S.E."/>
            <person name="Weng J.-K."/>
        </authorList>
    </citation>
    <scope>NUCLEOTIDE SEQUENCE</scope>
    <source>
        <strain evidence="1">TRF0915ILg1</strain>
        <tissue evidence="1">Whole body</tissue>
    </source>
</reference>
<keyword evidence="2" id="KW-1185">Reference proteome</keyword>
<dbReference type="EMBL" id="VTPC01028985">
    <property type="protein sequence ID" value="KAF2891546.1"/>
    <property type="molecule type" value="Genomic_DNA"/>
</dbReference>
<evidence type="ECO:0000313" key="1">
    <source>
        <dbReference type="EMBL" id="KAF2891546.1"/>
    </source>
</evidence>
<accession>A0A8K0CTV6</accession>
<gene>
    <name evidence="1" type="ORF">ILUMI_14627</name>
</gene>
<dbReference type="AlphaFoldDB" id="A0A8K0CTV6"/>